<reference evidence="1 2" key="1">
    <citation type="journal article" date="2016" name="Mol. Biol. Evol.">
        <title>Comparative Genomics of Early-Diverging Mushroom-Forming Fungi Provides Insights into the Origins of Lignocellulose Decay Capabilities.</title>
        <authorList>
            <person name="Nagy L.G."/>
            <person name="Riley R."/>
            <person name="Tritt A."/>
            <person name="Adam C."/>
            <person name="Daum C."/>
            <person name="Floudas D."/>
            <person name="Sun H."/>
            <person name="Yadav J.S."/>
            <person name="Pangilinan J."/>
            <person name="Larsson K.H."/>
            <person name="Matsuura K."/>
            <person name="Barry K."/>
            <person name="Labutti K."/>
            <person name="Kuo R."/>
            <person name="Ohm R.A."/>
            <person name="Bhattacharya S.S."/>
            <person name="Shirouzu T."/>
            <person name="Yoshinaga Y."/>
            <person name="Martin F.M."/>
            <person name="Grigoriev I.V."/>
            <person name="Hibbett D.S."/>
        </authorList>
    </citation>
    <scope>NUCLEOTIDE SEQUENCE [LARGE SCALE GENOMIC DNA]</scope>
    <source>
        <strain evidence="1 2">HHB12733</strain>
    </source>
</reference>
<dbReference type="InParanoid" id="A0A165GWX1"/>
<sequence length="454" mass="50622">MATYPYAWSTPQLRHPNDVKHDAPIILEQTAPQRLAILDDEELARGDDRVDHEFVLRARRRPILSLRCKSRAKVASHKPVWFDGDVIEGGVQLMLHKATHVEEVIFRVRGRIAPPETGRPDIFWSTAETLWKAPADCSSPRSPVSKLFRSQDLPAGNHHWPIALQLPLQVRVDTVSGWKSLPLPPSFRKQHPSALLEYEIMITAYRGILREAYTLIVPFVFLPRSSPQYPLGRVHPSMGTLLIGPADETTSFDSTHTSSSLTSAFSATSTSPITPLTPNTPEYYISLETQHRSVEGTVFSIRPVTVDIRVLFRAPLIYARNTPIVCTIVLQSSDPMALDLLAAPDSIRIQLEQKVTVAGDQVWNDVLETGTVQFRRHETVSSPISPAGGIRTKTLQGIVHVPRETKPTFSFITFVLEHVLSLQFSPACFTPTDGKAIPKINQSIQIVTNRVLPT</sequence>
<evidence type="ECO:0000313" key="1">
    <source>
        <dbReference type="EMBL" id="KZT58591.1"/>
    </source>
</evidence>
<gene>
    <name evidence="1" type="ORF">CALCODRAFT_482216</name>
</gene>
<dbReference type="InterPro" id="IPR014752">
    <property type="entry name" value="Arrestin-like_C"/>
</dbReference>
<accession>A0A165GWX1</accession>
<organism evidence="1 2">
    <name type="scientific">Calocera cornea HHB12733</name>
    <dbReference type="NCBI Taxonomy" id="1353952"/>
    <lineage>
        <taxon>Eukaryota</taxon>
        <taxon>Fungi</taxon>
        <taxon>Dikarya</taxon>
        <taxon>Basidiomycota</taxon>
        <taxon>Agaricomycotina</taxon>
        <taxon>Dacrymycetes</taxon>
        <taxon>Dacrymycetales</taxon>
        <taxon>Dacrymycetaceae</taxon>
        <taxon>Calocera</taxon>
    </lineage>
</organism>
<evidence type="ECO:0000313" key="2">
    <source>
        <dbReference type="Proteomes" id="UP000076842"/>
    </source>
</evidence>
<dbReference type="AlphaFoldDB" id="A0A165GWX1"/>
<dbReference type="STRING" id="1353952.A0A165GWX1"/>
<name>A0A165GWX1_9BASI</name>
<dbReference type="EMBL" id="KV423949">
    <property type="protein sequence ID" value="KZT58591.1"/>
    <property type="molecule type" value="Genomic_DNA"/>
</dbReference>
<dbReference type="Proteomes" id="UP000076842">
    <property type="component" value="Unassembled WGS sequence"/>
</dbReference>
<evidence type="ECO:0008006" key="3">
    <source>
        <dbReference type="Google" id="ProtNLM"/>
    </source>
</evidence>
<proteinExistence type="predicted"/>
<dbReference type="Gene3D" id="2.60.40.640">
    <property type="match status" value="1"/>
</dbReference>
<dbReference type="OrthoDB" id="2333384at2759"/>
<protein>
    <recommendedName>
        <fullName evidence="3">Arrestin-like N-terminal domain-containing protein</fullName>
    </recommendedName>
</protein>
<keyword evidence="2" id="KW-1185">Reference proteome</keyword>